<dbReference type="PANTHER" id="PTHR42855">
    <property type="entry name" value="ABC TRANSPORTER ATP-BINDING SUBUNIT"/>
    <property type="match status" value="1"/>
</dbReference>
<dbReference type="Gene3D" id="3.40.50.300">
    <property type="entry name" value="P-loop containing nucleotide triphosphate hydrolases"/>
    <property type="match status" value="3"/>
</dbReference>
<accession>A0A926EYG9</accession>
<dbReference type="InterPro" id="IPR003439">
    <property type="entry name" value="ABC_transporter-like_ATP-bd"/>
</dbReference>
<dbReference type="InterPro" id="IPR027417">
    <property type="entry name" value="P-loop_NTPase"/>
</dbReference>
<evidence type="ECO:0000259" key="3">
    <source>
        <dbReference type="PROSITE" id="PS50893"/>
    </source>
</evidence>
<reference evidence="4 5" key="1">
    <citation type="submission" date="2020-08" db="EMBL/GenBank/DDBJ databases">
        <title>Genome public.</title>
        <authorList>
            <person name="Liu C."/>
            <person name="Sun Q."/>
        </authorList>
    </citation>
    <scope>NUCLEOTIDE SEQUENCE [LARGE SCALE GENOMIC DNA]</scope>
    <source>
        <strain evidence="4 5">NSJ-26</strain>
    </source>
</reference>
<keyword evidence="5" id="KW-1185">Reference proteome</keyword>
<dbReference type="RefSeq" id="WP_249324151.1">
    <property type="nucleotide sequence ID" value="NZ_JACRTK010000004.1"/>
</dbReference>
<feature type="domain" description="ABC transporter" evidence="3">
    <location>
        <begin position="4"/>
        <end position="213"/>
    </location>
</feature>
<gene>
    <name evidence="4" type="primary">abc-f</name>
    <name evidence="4" type="ORF">H8689_09175</name>
</gene>
<protein>
    <submittedName>
        <fullName evidence="4">ABC-F type ribosomal protection protein</fullName>
    </submittedName>
</protein>
<dbReference type="NCBIfam" id="NF000355">
    <property type="entry name" value="ribo_prot_ABC_F"/>
    <property type="match status" value="1"/>
</dbReference>
<dbReference type="PANTHER" id="PTHR42855:SF2">
    <property type="entry name" value="DRUG RESISTANCE ABC TRANSPORTER,ATP-BINDING PROTEIN"/>
    <property type="match status" value="1"/>
</dbReference>
<dbReference type="InterPro" id="IPR051309">
    <property type="entry name" value="ABCF_ATPase"/>
</dbReference>
<dbReference type="SMART" id="SM00382">
    <property type="entry name" value="AAA"/>
    <property type="match status" value="2"/>
</dbReference>
<dbReference type="GO" id="GO:0016887">
    <property type="term" value="F:ATP hydrolysis activity"/>
    <property type="evidence" value="ECO:0007669"/>
    <property type="project" value="InterPro"/>
</dbReference>
<dbReference type="Proteomes" id="UP000601522">
    <property type="component" value="Unassembled WGS sequence"/>
</dbReference>
<evidence type="ECO:0000256" key="1">
    <source>
        <dbReference type="ARBA" id="ARBA00022741"/>
    </source>
</evidence>
<dbReference type="CDD" id="cd03221">
    <property type="entry name" value="ABCF_EF-3"/>
    <property type="match status" value="2"/>
</dbReference>
<sequence>MALIDIRNLTFEYSGSLEPVFENLNLQLDTNWKLGFIGRNGYGKTTFLKLLVSEYSYKGSIVKPIPMVYFPFSIENYEIMTLELLEKLQPNFQLWKLKREMNLLEVDDDILYRIFSTLSGGEQTKILLALLFAEEERFLLIDEPTNHLDSHGREVVARYLERKKGFILVSHDREFINSIVEHILTIEKSKIVLQKGTYDTWEENKNLEDQYELDKNQKLRKEIRRLKQSAREKAIWSHKVEATKNTKISGIKPDKGYIGHMAAKMMKRSKTIEKRYDKAIEEKQKLLKNIEPIDKLEMNILDHHAKQYINAENFTICYGDNNVFEPIEFTIERGDCIVFRGNNGSGKSSIIKAVLGKEVPWKGKLEIAKGITISYVPQKFHYINGNINEFINEEQLDRTKFLTILRKLGFSRNQFEIPIEDFSMGQKKKIFLAKSICEEANLFIWDEPLNYIDVISRIQIENMILEYSPTMILVEHDRRFIDKVATDIIDL</sequence>
<name>A0A926EYG9_9FIRM</name>
<feature type="domain" description="ABC transporter" evidence="3">
    <location>
        <begin position="309"/>
        <end position="491"/>
    </location>
</feature>
<keyword evidence="2" id="KW-0067">ATP-binding</keyword>
<evidence type="ECO:0000313" key="5">
    <source>
        <dbReference type="Proteomes" id="UP000601522"/>
    </source>
</evidence>
<dbReference type="InterPro" id="IPR003593">
    <property type="entry name" value="AAA+_ATPase"/>
</dbReference>
<dbReference type="GO" id="GO:0005524">
    <property type="term" value="F:ATP binding"/>
    <property type="evidence" value="ECO:0007669"/>
    <property type="project" value="UniProtKB-KW"/>
</dbReference>
<keyword evidence="1" id="KW-0547">Nucleotide-binding</keyword>
<evidence type="ECO:0000313" key="4">
    <source>
        <dbReference type="EMBL" id="MBC8591281.1"/>
    </source>
</evidence>
<organism evidence="4 5">
    <name type="scientific">Wansuia hejianensis</name>
    <dbReference type="NCBI Taxonomy" id="2763667"/>
    <lineage>
        <taxon>Bacteria</taxon>
        <taxon>Bacillati</taxon>
        <taxon>Bacillota</taxon>
        <taxon>Clostridia</taxon>
        <taxon>Lachnospirales</taxon>
        <taxon>Lachnospiraceae</taxon>
        <taxon>Wansuia</taxon>
    </lineage>
</organism>
<dbReference type="Pfam" id="PF00005">
    <property type="entry name" value="ABC_tran"/>
    <property type="match status" value="2"/>
</dbReference>
<dbReference type="PROSITE" id="PS50893">
    <property type="entry name" value="ABC_TRANSPORTER_2"/>
    <property type="match status" value="2"/>
</dbReference>
<dbReference type="SUPFAM" id="SSF52540">
    <property type="entry name" value="P-loop containing nucleoside triphosphate hydrolases"/>
    <property type="match status" value="2"/>
</dbReference>
<dbReference type="EMBL" id="JACRTK010000004">
    <property type="protein sequence ID" value="MBC8591281.1"/>
    <property type="molecule type" value="Genomic_DNA"/>
</dbReference>
<proteinExistence type="predicted"/>
<comment type="caution">
    <text evidence="4">The sequence shown here is derived from an EMBL/GenBank/DDBJ whole genome shotgun (WGS) entry which is preliminary data.</text>
</comment>
<dbReference type="InterPro" id="IPR017871">
    <property type="entry name" value="ABC_transporter-like_CS"/>
</dbReference>
<dbReference type="PROSITE" id="PS00211">
    <property type="entry name" value="ABC_TRANSPORTER_1"/>
    <property type="match status" value="1"/>
</dbReference>
<evidence type="ECO:0000256" key="2">
    <source>
        <dbReference type="ARBA" id="ARBA00022840"/>
    </source>
</evidence>
<dbReference type="AlphaFoldDB" id="A0A926EYG9"/>